<evidence type="ECO:0000313" key="2">
    <source>
        <dbReference type="EMBL" id="MBB4653434.1"/>
    </source>
</evidence>
<keyword evidence="3" id="KW-1185">Reference proteome</keyword>
<evidence type="ECO:0000256" key="1">
    <source>
        <dbReference type="SAM" id="MobiDB-lite"/>
    </source>
</evidence>
<name>A0ABR6L9E6_9HYPH</name>
<feature type="compositionally biased region" description="Basic and acidic residues" evidence="1">
    <location>
        <begin position="141"/>
        <end position="159"/>
    </location>
</feature>
<feature type="region of interest" description="Disordered" evidence="1">
    <location>
        <begin position="129"/>
        <end position="159"/>
    </location>
</feature>
<sequence length="159" mass="17295">MAEVAEGAPAQTDIACWSNSIGLSFPNAFGEPFQIETANAVRRRFHSAVSSSLEEPWSRPPDPNFVGFDLYPLGFRVLLGGDEGVEIGAGWKHVGECAGDYVSVQPDSPFCPRPLRANLFRSGDDMLLGDCTDRGPPSRARRTDQCAPRIDRRDTGAAR</sequence>
<proteinExistence type="predicted"/>
<reference evidence="2 3" key="1">
    <citation type="submission" date="2020-08" db="EMBL/GenBank/DDBJ databases">
        <title>Genomic Encyclopedia of Type Strains, Phase IV (KMG-IV): sequencing the most valuable type-strain genomes for metagenomic binning, comparative biology and taxonomic classification.</title>
        <authorList>
            <person name="Goeker M."/>
        </authorList>
    </citation>
    <scope>NUCLEOTIDE SEQUENCE [LARGE SCALE GENOMIC DNA]</scope>
    <source>
        <strain evidence="2 3">DSM 7050</strain>
    </source>
</reference>
<organism evidence="2 3">
    <name type="scientific">Aminobacter niigataensis</name>
    <dbReference type="NCBI Taxonomy" id="83265"/>
    <lineage>
        <taxon>Bacteria</taxon>
        <taxon>Pseudomonadati</taxon>
        <taxon>Pseudomonadota</taxon>
        <taxon>Alphaproteobacteria</taxon>
        <taxon>Hyphomicrobiales</taxon>
        <taxon>Phyllobacteriaceae</taxon>
        <taxon>Aminobacter</taxon>
    </lineage>
</organism>
<dbReference type="EMBL" id="JACHOT010000015">
    <property type="protein sequence ID" value="MBB4653434.1"/>
    <property type="molecule type" value="Genomic_DNA"/>
</dbReference>
<protein>
    <submittedName>
        <fullName evidence="2">Uncharacterized protein</fullName>
    </submittedName>
</protein>
<gene>
    <name evidence="2" type="ORF">GGQ99_005225</name>
</gene>
<dbReference type="Proteomes" id="UP000539538">
    <property type="component" value="Unassembled WGS sequence"/>
</dbReference>
<dbReference type="Pfam" id="PF05284">
    <property type="entry name" value="DUF736"/>
    <property type="match status" value="1"/>
</dbReference>
<accession>A0ABR6L9E6</accession>
<evidence type="ECO:0000313" key="3">
    <source>
        <dbReference type="Proteomes" id="UP000539538"/>
    </source>
</evidence>
<dbReference type="InterPro" id="IPR007948">
    <property type="entry name" value="DUF736"/>
</dbReference>
<comment type="caution">
    <text evidence="2">The sequence shown here is derived from an EMBL/GenBank/DDBJ whole genome shotgun (WGS) entry which is preliminary data.</text>
</comment>
<dbReference type="RefSeq" id="WP_246389757.1">
    <property type="nucleotide sequence ID" value="NZ_BAAAVZ010000027.1"/>
</dbReference>